<evidence type="ECO:0000313" key="2">
    <source>
        <dbReference type="Proteomes" id="UP000001307"/>
    </source>
</evidence>
<dbReference type="InParanoid" id="E4X8K4"/>
<protein>
    <submittedName>
        <fullName evidence="1">Uncharacterized protein</fullName>
    </submittedName>
</protein>
<name>E4X8K4_OIKDI</name>
<dbReference type="OrthoDB" id="10360187at2759"/>
<sequence>MGLVRNAATFVRSIRSFTQLQAADNIKRSTTAFIPSLVKKSENASAAASFQNFSSQAKSSMNFSSGFQSKSNIHSILNGQNSKIIRTSEQNKMNATFASLDLASMNISSVGFIGDCAVWAILDSITGEIVYVIDDDGV</sequence>
<gene>
    <name evidence="1" type="ORF">GSOID_T00004240001</name>
</gene>
<accession>E4X8K4</accession>
<reference evidence="1" key="1">
    <citation type="journal article" date="2010" name="Science">
        <title>Plasticity of animal genome architecture unmasked by rapid evolution of a pelagic tunicate.</title>
        <authorList>
            <person name="Denoeud F."/>
            <person name="Henriet S."/>
            <person name="Mungpakdee S."/>
            <person name="Aury J.M."/>
            <person name="Da Silva C."/>
            <person name="Brinkmann H."/>
            <person name="Mikhaleva J."/>
            <person name="Olsen L.C."/>
            <person name="Jubin C."/>
            <person name="Canestro C."/>
            <person name="Bouquet J.M."/>
            <person name="Danks G."/>
            <person name="Poulain J."/>
            <person name="Campsteijn C."/>
            <person name="Adamski M."/>
            <person name="Cross I."/>
            <person name="Yadetie F."/>
            <person name="Muffato M."/>
            <person name="Louis A."/>
            <person name="Butcher S."/>
            <person name="Tsagkogeorga G."/>
            <person name="Konrad A."/>
            <person name="Singh S."/>
            <person name="Jensen M.F."/>
            <person name="Cong E.H."/>
            <person name="Eikeseth-Otteraa H."/>
            <person name="Noel B."/>
            <person name="Anthouard V."/>
            <person name="Porcel B.M."/>
            <person name="Kachouri-Lafond R."/>
            <person name="Nishino A."/>
            <person name="Ugolini M."/>
            <person name="Chourrout P."/>
            <person name="Nishida H."/>
            <person name="Aasland R."/>
            <person name="Huzurbazar S."/>
            <person name="Westhof E."/>
            <person name="Delsuc F."/>
            <person name="Lehrach H."/>
            <person name="Reinhardt R."/>
            <person name="Weissenbach J."/>
            <person name="Roy S.W."/>
            <person name="Artiguenave F."/>
            <person name="Postlethwait J.H."/>
            <person name="Manak J.R."/>
            <person name="Thompson E.M."/>
            <person name="Jaillon O."/>
            <person name="Du Pasquier L."/>
            <person name="Boudinot P."/>
            <person name="Liberles D.A."/>
            <person name="Volff J.N."/>
            <person name="Philippe H."/>
            <person name="Lenhard B."/>
            <person name="Roest Crollius H."/>
            <person name="Wincker P."/>
            <person name="Chourrout D."/>
        </authorList>
    </citation>
    <scope>NUCLEOTIDE SEQUENCE [LARGE SCALE GENOMIC DNA]</scope>
</reference>
<dbReference type="Proteomes" id="UP000001307">
    <property type="component" value="Unassembled WGS sequence"/>
</dbReference>
<dbReference type="AlphaFoldDB" id="E4X8K4"/>
<evidence type="ECO:0000313" key="1">
    <source>
        <dbReference type="EMBL" id="CBY08226.1"/>
    </source>
</evidence>
<proteinExistence type="predicted"/>
<organism evidence="1">
    <name type="scientific">Oikopleura dioica</name>
    <name type="common">Tunicate</name>
    <dbReference type="NCBI Taxonomy" id="34765"/>
    <lineage>
        <taxon>Eukaryota</taxon>
        <taxon>Metazoa</taxon>
        <taxon>Chordata</taxon>
        <taxon>Tunicata</taxon>
        <taxon>Appendicularia</taxon>
        <taxon>Copelata</taxon>
        <taxon>Oikopleuridae</taxon>
        <taxon>Oikopleura</taxon>
    </lineage>
</organism>
<dbReference type="EMBL" id="FN653029">
    <property type="protein sequence ID" value="CBY08226.1"/>
    <property type="molecule type" value="Genomic_DNA"/>
</dbReference>
<keyword evidence="2" id="KW-1185">Reference proteome</keyword>